<reference evidence="1 2" key="1">
    <citation type="submission" date="2014-08" db="EMBL/GenBank/DDBJ databases">
        <title>Complete genome of a marine bacteria Jeotgalibacillus malaysiensis.</title>
        <authorList>
            <person name="Yaakop A.S."/>
            <person name="Chan K.-G."/>
            <person name="Goh K.M."/>
        </authorList>
    </citation>
    <scope>NUCLEOTIDE SEQUENCE [LARGE SCALE GENOMIC DNA]</scope>
    <source>
        <strain evidence="1 2">D5</strain>
        <plasmid evidence="2">Plasmid</plasmid>
    </source>
</reference>
<protein>
    <submittedName>
        <fullName evidence="1">Uncharacterized protein</fullName>
    </submittedName>
</protein>
<keyword evidence="2" id="KW-1185">Reference proteome</keyword>
<name>A0A0B5AY48_9BACL</name>
<evidence type="ECO:0000313" key="1">
    <source>
        <dbReference type="EMBL" id="AJD93448.1"/>
    </source>
</evidence>
<dbReference type="AlphaFoldDB" id="A0A0B5AY48"/>
<proteinExistence type="predicted"/>
<keyword evidence="1" id="KW-0614">Plasmid</keyword>
<accession>A0A0B5AY48</accession>
<dbReference type="KEGG" id="jeo:JMA_41310"/>
<geneLocation type="plasmid" evidence="2"/>
<evidence type="ECO:0000313" key="2">
    <source>
        <dbReference type="Proteomes" id="UP000031449"/>
    </source>
</evidence>
<dbReference type="Proteomes" id="UP000031449">
    <property type="component" value="Plasmid unnamed"/>
</dbReference>
<dbReference type="HOGENOM" id="CLU_214199_1_0_9"/>
<sequence length="55" mass="6505">MEKRMVNMRYPVVLLKKIDAYQEDKGFTTRTQAIIHLIQVGLERAELNQRKGDEE</sequence>
<gene>
    <name evidence="1" type="ORF">JMA_41310</name>
</gene>
<dbReference type="EMBL" id="CP009417">
    <property type="protein sequence ID" value="AJD93448.1"/>
    <property type="molecule type" value="Genomic_DNA"/>
</dbReference>
<dbReference type="BioCyc" id="JESP1508404:G14D9-13415-MONOMER"/>
<organism evidence="1 2">
    <name type="scientific">Jeotgalibacillus malaysiensis</name>
    <dbReference type="NCBI Taxonomy" id="1508404"/>
    <lineage>
        <taxon>Bacteria</taxon>
        <taxon>Bacillati</taxon>
        <taxon>Bacillota</taxon>
        <taxon>Bacilli</taxon>
        <taxon>Bacillales</taxon>
        <taxon>Caryophanaceae</taxon>
        <taxon>Jeotgalibacillus</taxon>
    </lineage>
</organism>